<dbReference type="GO" id="GO:0033063">
    <property type="term" value="C:Rad51B-Rad51C-Rad51D-XRCC2 complex"/>
    <property type="evidence" value="ECO:0007669"/>
    <property type="project" value="TreeGrafter"/>
</dbReference>
<dbReference type="GO" id="GO:0003697">
    <property type="term" value="F:single-stranded DNA binding"/>
    <property type="evidence" value="ECO:0007669"/>
    <property type="project" value="TreeGrafter"/>
</dbReference>
<reference evidence="4" key="1">
    <citation type="journal article" date="2020" name="Stud. Mycol.">
        <title>101 Dothideomycetes genomes: a test case for predicting lifestyles and emergence of pathogens.</title>
        <authorList>
            <person name="Haridas S."/>
            <person name="Albert R."/>
            <person name="Binder M."/>
            <person name="Bloem J."/>
            <person name="Labutti K."/>
            <person name="Salamov A."/>
            <person name="Andreopoulos B."/>
            <person name="Baker S."/>
            <person name="Barry K."/>
            <person name="Bills G."/>
            <person name="Bluhm B."/>
            <person name="Cannon C."/>
            <person name="Castanera R."/>
            <person name="Culley D."/>
            <person name="Daum C."/>
            <person name="Ezra D."/>
            <person name="Gonzalez J."/>
            <person name="Henrissat B."/>
            <person name="Kuo A."/>
            <person name="Liang C."/>
            <person name="Lipzen A."/>
            <person name="Lutzoni F."/>
            <person name="Magnuson J."/>
            <person name="Mondo S."/>
            <person name="Nolan M."/>
            <person name="Ohm R."/>
            <person name="Pangilinan J."/>
            <person name="Park H.-J."/>
            <person name="Ramirez L."/>
            <person name="Alfaro M."/>
            <person name="Sun H."/>
            <person name="Tritt A."/>
            <person name="Yoshinaga Y."/>
            <person name="Zwiers L.-H."/>
            <person name="Turgeon B."/>
            <person name="Goodwin S."/>
            <person name="Spatafora J."/>
            <person name="Crous P."/>
            <person name="Grigoriev I."/>
        </authorList>
    </citation>
    <scope>NUCLEOTIDE SEQUENCE</scope>
    <source>
        <strain evidence="4">CBS 675.92</strain>
    </source>
</reference>
<dbReference type="SUPFAM" id="SSF52540">
    <property type="entry name" value="P-loop containing nucleoside triphosphate hydrolases"/>
    <property type="match status" value="1"/>
</dbReference>
<evidence type="ECO:0000256" key="3">
    <source>
        <dbReference type="SAM" id="MobiDB-lite"/>
    </source>
</evidence>
<dbReference type="OrthoDB" id="336321at2759"/>
<evidence type="ECO:0000313" key="4">
    <source>
        <dbReference type="EMBL" id="KAF1958330.1"/>
    </source>
</evidence>
<evidence type="ECO:0000256" key="2">
    <source>
        <dbReference type="ARBA" id="ARBA00023242"/>
    </source>
</evidence>
<dbReference type="Gene3D" id="3.40.50.300">
    <property type="entry name" value="P-loop containing nucleotide triphosphate hydrolases"/>
    <property type="match status" value="1"/>
</dbReference>
<evidence type="ECO:0000313" key="5">
    <source>
        <dbReference type="Proteomes" id="UP000800035"/>
    </source>
</evidence>
<dbReference type="GO" id="GO:0042148">
    <property type="term" value="P:DNA strand invasion"/>
    <property type="evidence" value="ECO:0007669"/>
    <property type="project" value="TreeGrafter"/>
</dbReference>
<keyword evidence="2" id="KW-0539">Nucleus</keyword>
<feature type="compositionally biased region" description="Pro residues" evidence="3">
    <location>
        <begin position="310"/>
        <end position="321"/>
    </location>
</feature>
<gene>
    <name evidence="4" type="ORF">CC80DRAFT_515116</name>
</gene>
<sequence>MERAGGTASPAEALLAASFVGDEVLESLFNGVVNGAVGKKGREGRLGVGVKSVDEALEGAVGEGRVVGVSCEVGGAGVEVCLTLLANSLLEKPASVAAVVDTTGNLDVLRLYTIILSRLHADATLLGSLRMVSGQDGSAEDVAAKVLDRVKIMRAFDLVGVMEAVNEIRDGLEGRMGLVVSEKEKEVVETDTSLAPKKTVIADSEDEDEDEILFETEAAHQTQRESVAPPVRSAAPDPVPEQNPTKMDTRDEDEGKVAIVLIDNLAHVVNPLLKKDYVHTHALTSTFLLTLANLTRTHTLHTILLNPSTIPRPPAPKPPLNPNQGPDPSQPQQQYQPPPPPSIFASSKLVPALGNVLAPYLDLHLLVERMPRRKADARVLYAEGGTAGKRSVRGGKGPEMVGVVEVLSDRWSGRVGAWGVFGEGEKGMQDL</sequence>
<dbReference type="GO" id="GO:0005657">
    <property type="term" value="C:replication fork"/>
    <property type="evidence" value="ECO:0007669"/>
    <property type="project" value="TreeGrafter"/>
</dbReference>
<proteinExistence type="predicted"/>
<dbReference type="InterPro" id="IPR051988">
    <property type="entry name" value="HRR_RAD51_Paralog"/>
</dbReference>
<dbReference type="EMBL" id="ML976987">
    <property type="protein sequence ID" value="KAF1958330.1"/>
    <property type="molecule type" value="Genomic_DNA"/>
</dbReference>
<accession>A0A6A5U214</accession>
<keyword evidence="5" id="KW-1185">Reference proteome</keyword>
<comment type="subcellular location">
    <subcellularLocation>
        <location evidence="1">Nucleus</location>
    </subcellularLocation>
</comment>
<dbReference type="GO" id="GO:0000723">
    <property type="term" value="P:telomere maintenance"/>
    <property type="evidence" value="ECO:0007669"/>
    <property type="project" value="TreeGrafter"/>
</dbReference>
<organism evidence="4 5">
    <name type="scientific">Byssothecium circinans</name>
    <dbReference type="NCBI Taxonomy" id="147558"/>
    <lineage>
        <taxon>Eukaryota</taxon>
        <taxon>Fungi</taxon>
        <taxon>Dikarya</taxon>
        <taxon>Ascomycota</taxon>
        <taxon>Pezizomycotina</taxon>
        <taxon>Dothideomycetes</taxon>
        <taxon>Pleosporomycetidae</taxon>
        <taxon>Pleosporales</taxon>
        <taxon>Massarineae</taxon>
        <taxon>Massarinaceae</taxon>
        <taxon>Byssothecium</taxon>
    </lineage>
</organism>
<dbReference type="AlphaFoldDB" id="A0A6A5U214"/>
<feature type="region of interest" description="Disordered" evidence="3">
    <location>
        <begin position="306"/>
        <end position="344"/>
    </location>
</feature>
<dbReference type="PANTHER" id="PTHR46457:SF1">
    <property type="entry name" value="DNA REPAIR PROTEIN RAD51 HOMOLOG 4"/>
    <property type="match status" value="1"/>
</dbReference>
<feature type="compositionally biased region" description="Low complexity" evidence="3">
    <location>
        <begin position="322"/>
        <end position="335"/>
    </location>
</feature>
<dbReference type="GO" id="GO:0008094">
    <property type="term" value="F:ATP-dependent activity, acting on DNA"/>
    <property type="evidence" value="ECO:0007669"/>
    <property type="project" value="TreeGrafter"/>
</dbReference>
<dbReference type="InterPro" id="IPR027417">
    <property type="entry name" value="P-loop_NTPase"/>
</dbReference>
<dbReference type="GO" id="GO:0005815">
    <property type="term" value="C:microtubule organizing center"/>
    <property type="evidence" value="ECO:0007669"/>
    <property type="project" value="TreeGrafter"/>
</dbReference>
<dbReference type="GO" id="GO:0007131">
    <property type="term" value="P:reciprocal meiotic recombination"/>
    <property type="evidence" value="ECO:0007669"/>
    <property type="project" value="TreeGrafter"/>
</dbReference>
<dbReference type="GO" id="GO:0000724">
    <property type="term" value="P:double-strand break repair via homologous recombination"/>
    <property type="evidence" value="ECO:0007669"/>
    <property type="project" value="TreeGrafter"/>
</dbReference>
<dbReference type="Proteomes" id="UP000800035">
    <property type="component" value="Unassembled WGS sequence"/>
</dbReference>
<feature type="region of interest" description="Disordered" evidence="3">
    <location>
        <begin position="219"/>
        <end position="252"/>
    </location>
</feature>
<dbReference type="PANTHER" id="PTHR46457">
    <property type="entry name" value="DNA REPAIR PROTEIN RAD51 HOMOLOG 4"/>
    <property type="match status" value="1"/>
</dbReference>
<dbReference type="GO" id="GO:0000400">
    <property type="term" value="F:four-way junction DNA binding"/>
    <property type="evidence" value="ECO:0007669"/>
    <property type="project" value="TreeGrafter"/>
</dbReference>
<name>A0A6A5U214_9PLEO</name>
<protein>
    <recommendedName>
        <fullName evidence="6">DNA recombination and repair protein Rad51-like C-terminal domain-containing protein</fullName>
    </recommendedName>
</protein>
<evidence type="ECO:0000256" key="1">
    <source>
        <dbReference type="ARBA" id="ARBA00004123"/>
    </source>
</evidence>
<evidence type="ECO:0008006" key="6">
    <source>
        <dbReference type="Google" id="ProtNLM"/>
    </source>
</evidence>